<feature type="transmembrane region" description="Helical" evidence="8">
    <location>
        <begin position="163"/>
        <end position="184"/>
    </location>
</feature>
<evidence type="ECO:0000256" key="8">
    <source>
        <dbReference type="RuleBase" id="RU365088"/>
    </source>
</evidence>
<evidence type="ECO:0000256" key="4">
    <source>
        <dbReference type="ARBA" id="ARBA00022475"/>
    </source>
</evidence>
<keyword evidence="7 8" id="KW-0472">Membrane</keyword>
<dbReference type="GO" id="GO:1990961">
    <property type="term" value="P:xenobiotic detoxification by transmembrane export across the plasma membrane"/>
    <property type="evidence" value="ECO:0007669"/>
    <property type="project" value="InterPro"/>
</dbReference>
<feature type="transmembrane region" description="Helical" evidence="8">
    <location>
        <begin position="49"/>
        <end position="67"/>
    </location>
</feature>
<dbReference type="GO" id="GO:0042910">
    <property type="term" value="F:xenobiotic transmembrane transporter activity"/>
    <property type="evidence" value="ECO:0007669"/>
    <property type="project" value="InterPro"/>
</dbReference>
<accession>A0A449IKS0</accession>
<protein>
    <recommendedName>
        <fullName evidence="8">Bcr/CflA family efflux transporter</fullName>
    </recommendedName>
</protein>
<keyword evidence="8" id="KW-0997">Cell inner membrane</keyword>
<dbReference type="InterPro" id="IPR036259">
    <property type="entry name" value="MFS_trans_sf"/>
</dbReference>
<evidence type="ECO:0000313" key="11">
    <source>
        <dbReference type="Proteomes" id="UP000330809"/>
    </source>
</evidence>
<name>A0A449IKS0_PSEFR</name>
<dbReference type="Pfam" id="PF07690">
    <property type="entry name" value="MFS_1"/>
    <property type="match status" value="1"/>
</dbReference>
<proteinExistence type="inferred from homology"/>
<feature type="transmembrane region" description="Helical" evidence="8">
    <location>
        <begin position="367"/>
        <end position="389"/>
    </location>
</feature>
<feature type="transmembrane region" description="Helical" evidence="8">
    <location>
        <begin position="98"/>
        <end position="121"/>
    </location>
</feature>
<dbReference type="SUPFAM" id="SSF103473">
    <property type="entry name" value="MFS general substrate transporter"/>
    <property type="match status" value="1"/>
</dbReference>
<dbReference type="GO" id="GO:0005886">
    <property type="term" value="C:plasma membrane"/>
    <property type="evidence" value="ECO:0007669"/>
    <property type="project" value="UniProtKB-SubCell"/>
</dbReference>
<dbReference type="AlphaFoldDB" id="A0A449IKS0"/>
<feature type="transmembrane region" description="Helical" evidence="8">
    <location>
        <begin position="212"/>
        <end position="231"/>
    </location>
</feature>
<reference evidence="10 11" key="1">
    <citation type="submission" date="2019-02" db="EMBL/GenBank/DDBJ databases">
        <authorList>
            <consortium name="Pathogen Informatics"/>
        </authorList>
    </citation>
    <scope>NUCLEOTIDE SEQUENCE [LARGE SCALE GENOMIC DNA]</scope>
    <source>
        <strain evidence="10 11">3012STDY7103891</strain>
    </source>
</reference>
<dbReference type="InterPro" id="IPR011701">
    <property type="entry name" value="MFS"/>
</dbReference>
<evidence type="ECO:0000256" key="6">
    <source>
        <dbReference type="ARBA" id="ARBA00022989"/>
    </source>
</evidence>
<dbReference type="Gene3D" id="1.20.1720.10">
    <property type="entry name" value="Multidrug resistance protein D"/>
    <property type="match status" value="1"/>
</dbReference>
<dbReference type="EMBL" id="CAACYJ010000035">
    <property type="protein sequence ID" value="VFB19995.1"/>
    <property type="molecule type" value="Genomic_DNA"/>
</dbReference>
<keyword evidence="6 8" id="KW-1133">Transmembrane helix</keyword>
<evidence type="ECO:0000313" key="10">
    <source>
        <dbReference type="EMBL" id="VFB19995.1"/>
    </source>
</evidence>
<feature type="transmembrane region" description="Helical" evidence="8">
    <location>
        <begin position="12"/>
        <end position="37"/>
    </location>
</feature>
<evidence type="ECO:0000256" key="7">
    <source>
        <dbReference type="ARBA" id="ARBA00023136"/>
    </source>
</evidence>
<evidence type="ECO:0000256" key="3">
    <source>
        <dbReference type="ARBA" id="ARBA00022448"/>
    </source>
</evidence>
<comment type="similarity">
    <text evidence="2 8">Belongs to the major facilitator superfamily. Bcr/CmlA family.</text>
</comment>
<dbReference type="PANTHER" id="PTHR23502:SF132">
    <property type="entry name" value="POLYAMINE TRANSPORTER 2-RELATED"/>
    <property type="match status" value="1"/>
</dbReference>
<keyword evidence="4" id="KW-1003">Cell membrane</keyword>
<dbReference type="Proteomes" id="UP000330809">
    <property type="component" value="Unassembled WGS sequence"/>
</dbReference>
<keyword evidence="3 8" id="KW-0813">Transport</keyword>
<feature type="domain" description="Major facilitator superfamily (MFS) profile" evidence="9">
    <location>
        <begin position="9"/>
        <end position="394"/>
    </location>
</feature>
<dbReference type="PANTHER" id="PTHR23502">
    <property type="entry name" value="MAJOR FACILITATOR SUPERFAMILY"/>
    <property type="match status" value="1"/>
</dbReference>
<sequence length="402" mass="41960">MDLLTSRYTVIFFAMIMAMAPLASATYIPAFPAIGLALNASASDVQLTLSAYMLGMALAQPIYGPLADRWGRKAMIVLGTSVFACASLGCLLSPSIELLIVCRFLQAFGAAGGLVLSQAMVRDLFQPLQAARMLAYIGGVQAMAPAVGPLLGGAILLGLGWRAIFAVFLVLAAVVLFTVITQLPETLDPARRQRMSPTTILRNYRSVLGNRLFLGHSLTLGFMTGGFYSFMSGAPFVLIELRGMPAGQFGGYYLLTILGFISGSFLTVRLSHSLSSHGLVILGGLLLAGGGMLMMALELAGVRTAWAVLGPQVVFTLGSGIMMAHLISGALLPFPGMAATAAAAMGFIQMSAGALTSALVSRAYDGTALPMTLLSAACGVFALLGYLLLVGQQAARTLRCTP</sequence>
<dbReference type="CDD" id="cd17320">
    <property type="entry name" value="MFS_MdfA_MDR_like"/>
    <property type="match status" value="1"/>
</dbReference>
<dbReference type="InterPro" id="IPR004812">
    <property type="entry name" value="Efflux_drug-R_Bcr/CmlA"/>
</dbReference>
<dbReference type="RefSeq" id="WP_133144436.1">
    <property type="nucleotide sequence ID" value="NZ_CAACYJ010000035.1"/>
</dbReference>
<evidence type="ECO:0000256" key="1">
    <source>
        <dbReference type="ARBA" id="ARBA00004651"/>
    </source>
</evidence>
<comment type="caution">
    <text evidence="8">Lacks conserved residue(s) required for the propagation of feature annotation.</text>
</comment>
<feature type="transmembrane region" description="Helical" evidence="8">
    <location>
        <begin position="133"/>
        <end position="157"/>
    </location>
</feature>
<gene>
    <name evidence="10" type="primary">bcr_2</name>
    <name evidence="10" type="ORF">NCTC10754_02606</name>
</gene>
<dbReference type="PROSITE" id="PS50850">
    <property type="entry name" value="MFS"/>
    <property type="match status" value="1"/>
</dbReference>
<keyword evidence="5 8" id="KW-0812">Transmembrane</keyword>
<feature type="transmembrane region" description="Helical" evidence="8">
    <location>
        <begin position="74"/>
        <end position="92"/>
    </location>
</feature>
<organism evidence="10 11">
    <name type="scientific">Pseudomonas fragi</name>
    <dbReference type="NCBI Taxonomy" id="296"/>
    <lineage>
        <taxon>Bacteria</taxon>
        <taxon>Pseudomonadati</taxon>
        <taxon>Pseudomonadota</taxon>
        <taxon>Gammaproteobacteria</taxon>
        <taxon>Pseudomonadales</taxon>
        <taxon>Pseudomonadaceae</taxon>
        <taxon>Pseudomonas</taxon>
    </lineage>
</organism>
<dbReference type="NCBIfam" id="TIGR00710">
    <property type="entry name" value="efflux_Bcr_CflA"/>
    <property type="match status" value="1"/>
</dbReference>
<evidence type="ECO:0000259" key="9">
    <source>
        <dbReference type="PROSITE" id="PS50850"/>
    </source>
</evidence>
<comment type="subcellular location">
    <subcellularLocation>
        <location evidence="8">Cell inner membrane</location>
        <topology evidence="8">Multi-pass membrane protein</topology>
    </subcellularLocation>
    <subcellularLocation>
        <location evidence="1">Cell membrane</location>
        <topology evidence="1">Multi-pass membrane protein</topology>
    </subcellularLocation>
</comment>
<evidence type="ECO:0000256" key="2">
    <source>
        <dbReference type="ARBA" id="ARBA00006236"/>
    </source>
</evidence>
<feature type="transmembrane region" description="Helical" evidence="8">
    <location>
        <begin position="280"/>
        <end position="301"/>
    </location>
</feature>
<evidence type="ECO:0000256" key="5">
    <source>
        <dbReference type="ARBA" id="ARBA00022692"/>
    </source>
</evidence>
<feature type="transmembrane region" description="Helical" evidence="8">
    <location>
        <begin position="251"/>
        <end position="268"/>
    </location>
</feature>
<dbReference type="InterPro" id="IPR020846">
    <property type="entry name" value="MFS_dom"/>
</dbReference>